<feature type="region of interest" description="Disordered" evidence="1">
    <location>
        <begin position="592"/>
        <end position="634"/>
    </location>
</feature>
<feature type="compositionally biased region" description="Gly residues" evidence="1">
    <location>
        <begin position="593"/>
        <end position="602"/>
    </location>
</feature>
<accession>A0A1Y1S1F7</accession>
<feature type="compositionally biased region" description="Acidic residues" evidence="1">
    <location>
        <begin position="618"/>
        <end position="630"/>
    </location>
</feature>
<dbReference type="STRING" id="1963862.B4O97_03890"/>
<evidence type="ECO:0008006" key="4">
    <source>
        <dbReference type="Google" id="ProtNLM"/>
    </source>
</evidence>
<keyword evidence="3" id="KW-1185">Reference proteome</keyword>
<dbReference type="OrthoDB" id="353610at2"/>
<sequence>MASPLLRLSVYTLVFILAAAGVLTAQTGGQGMLDPAVYLKLTGYDIATADLYQLQDWCRILSLDHRGTIDSLRRRLYAHFGLEAGNIPDLTEAEKKQTLTIRSADSTRYFTLETRDEGYIEISGGILLELYSPVEGTRHTIQADRLLYNQSTGDLSAEGSVRYTLVEEGNQEETFYGKSLTVNLGSWESRFLKGYTLQNRTVNEKELTFTFYGDTIARSSSEIIFMQDGRITSSQLEPPSYRIDADEIWVYEPGEWLMNGATFYLGRVPVLVFPFFFQLRDKMVVNPSFGFDLVDGAFIQTTTYLYGMPSKSDQDSLSFLQMTDVEEGDRVTELRGLYMRTKDNPSREEVQRARRLRESGDYFRVLLDYYNRKGLVSALDLSLSDTGGLDSLELFAGVGATRVVSQYAPYQYTWDDPNKSSPVPVWEGGWIAGVFIPFRFDLRSSLEGELAGLDYSLSVPFNSDPRVSRLFDNRKETIDWGELLAITENPDPYQDTTLPSSFTWEAVSSYSADTSRLRPWITEFRIRELSSSMEWAYGTISASEPDLDSLLPQYDIVPSYLRNEYSSIYFPYPKSLVFPELRINLAGNLLPEKGGGGTGEGSAGDDSSGLLPPWRSSEDEDSADTEEEEGVLSPRLMDDYSLRLNADSAKNDALSYSFNPVLVHGISYDIYGWKEGGTTLYSSPEDVDFDSAYSLTTFSGDARLRYDGSYMNNLLSLNESIGLTFQEKQRTRHIESSIPNWDSLVESDKGGSYERLSHSMTLSYRPFLHSAVPVDQTLEYSLRHYLFTREYEADHGFRNDVLPWERNTIQEQKLSSTSLFDAGDYPQKVYVSWVLPPLLGQVDALYTGEFNRLVLNLSGGATEVDDYEWEPDDLISEARINLNDYSYLRQRLLFGENESLEHFRLREGISEATAATSDNRYGLQGNYEYTINDEDDSGIRQTFLPQTLAFKGWIGNFWSRYAMEYLYPYDLQVGTGWNKGTEREFIPSTFSLGYKRDYLSDPFWKRRVNMSFTIDTGLTQDLNRFSDSSLFFETSLTLKVFRFIDLQFSSYSENTSVFRYMPWLLEDSGIEPVNPLEDLVRSLNFFNDEERRLSNFNLRSIALKAVHHLDQWDLTIEYTGEPEQENEGTRPVYRWESNFSIYLQWNPIPELKQEINYSDGDLSL</sequence>
<reference evidence="2 3" key="1">
    <citation type="submission" date="2017-03" db="EMBL/GenBank/DDBJ databases">
        <title>Draft Genome sequence of Marispirochaeta sp. strain JC444.</title>
        <authorList>
            <person name="Shivani Y."/>
            <person name="Subhash Y."/>
            <person name="Sasikala C."/>
            <person name="Ramana C."/>
        </authorList>
    </citation>
    <scope>NUCLEOTIDE SEQUENCE [LARGE SCALE GENOMIC DNA]</scope>
    <source>
        <strain evidence="2 3">JC444</strain>
    </source>
</reference>
<evidence type="ECO:0000313" key="2">
    <source>
        <dbReference type="EMBL" id="ORC37342.1"/>
    </source>
</evidence>
<dbReference type="AlphaFoldDB" id="A0A1Y1S1F7"/>
<name>A0A1Y1S1F7_9SPIO</name>
<proteinExistence type="predicted"/>
<dbReference type="GO" id="GO:0009279">
    <property type="term" value="C:cell outer membrane"/>
    <property type="evidence" value="ECO:0007669"/>
    <property type="project" value="TreeGrafter"/>
</dbReference>
<dbReference type="InterPro" id="IPR050218">
    <property type="entry name" value="LptD"/>
</dbReference>
<dbReference type="PANTHER" id="PTHR30189:SF1">
    <property type="entry name" value="LPS-ASSEMBLY PROTEIN LPTD"/>
    <property type="match status" value="1"/>
</dbReference>
<organism evidence="2 3">
    <name type="scientific">Marispirochaeta aestuarii</name>
    <dbReference type="NCBI Taxonomy" id="1963862"/>
    <lineage>
        <taxon>Bacteria</taxon>
        <taxon>Pseudomonadati</taxon>
        <taxon>Spirochaetota</taxon>
        <taxon>Spirochaetia</taxon>
        <taxon>Spirochaetales</taxon>
        <taxon>Spirochaetaceae</taxon>
        <taxon>Marispirochaeta</taxon>
    </lineage>
</organism>
<evidence type="ECO:0000256" key="1">
    <source>
        <dbReference type="SAM" id="MobiDB-lite"/>
    </source>
</evidence>
<dbReference type="Proteomes" id="UP000192343">
    <property type="component" value="Unassembled WGS sequence"/>
</dbReference>
<dbReference type="RefSeq" id="WP_083048521.1">
    <property type="nucleotide sequence ID" value="NZ_MWQY01000003.1"/>
</dbReference>
<evidence type="ECO:0000313" key="3">
    <source>
        <dbReference type="Proteomes" id="UP000192343"/>
    </source>
</evidence>
<protein>
    <recommendedName>
        <fullName evidence="4">LPS-assembly protein LptD</fullName>
    </recommendedName>
</protein>
<dbReference type="EMBL" id="MWQY01000003">
    <property type="protein sequence ID" value="ORC37342.1"/>
    <property type="molecule type" value="Genomic_DNA"/>
</dbReference>
<gene>
    <name evidence="2" type="ORF">B4O97_03890</name>
</gene>
<dbReference type="GO" id="GO:1990351">
    <property type="term" value="C:transporter complex"/>
    <property type="evidence" value="ECO:0007669"/>
    <property type="project" value="TreeGrafter"/>
</dbReference>
<dbReference type="PANTHER" id="PTHR30189">
    <property type="entry name" value="LPS-ASSEMBLY PROTEIN"/>
    <property type="match status" value="1"/>
</dbReference>
<comment type="caution">
    <text evidence="2">The sequence shown here is derived from an EMBL/GenBank/DDBJ whole genome shotgun (WGS) entry which is preliminary data.</text>
</comment>